<keyword evidence="2" id="KW-0472">Membrane</keyword>
<evidence type="ECO:0000256" key="1">
    <source>
        <dbReference type="SAM" id="MobiDB-lite"/>
    </source>
</evidence>
<accession>A0A0C2N4F4</accession>
<feature type="transmembrane region" description="Helical" evidence="2">
    <location>
        <begin position="47"/>
        <end position="64"/>
    </location>
</feature>
<feature type="region of interest" description="Disordered" evidence="1">
    <location>
        <begin position="80"/>
        <end position="101"/>
    </location>
</feature>
<sequence>MKCISKDIDCKIRLKQVITIVSNTNPKNLYSSRQLRSVFVVHNMNDLVMVIWVVVMLSVLSYEMKKLRIRRYRPPVRLENPNRSVHGRYSVADNLPDSQGQAEPVMEVVEKVGEFESADA</sequence>
<protein>
    <submittedName>
        <fullName evidence="3">Uncharacterized protein</fullName>
    </submittedName>
</protein>
<evidence type="ECO:0000313" key="4">
    <source>
        <dbReference type="Proteomes" id="UP000031668"/>
    </source>
</evidence>
<proteinExistence type="predicted"/>
<dbReference type="Proteomes" id="UP000031668">
    <property type="component" value="Unassembled WGS sequence"/>
</dbReference>
<evidence type="ECO:0000256" key="2">
    <source>
        <dbReference type="SAM" id="Phobius"/>
    </source>
</evidence>
<keyword evidence="4" id="KW-1185">Reference proteome</keyword>
<reference evidence="3 4" key="1">
    <citation type="journal article" date="2014" name="Genome Biol. Evol.">
        <title>The genome of the myxosporean Thelohanellus kitauei shows adaptations to nutrient acquisition within its fish host.</title>
        <authorList>
            <person name="Yang Y."/>
            <person name="Xiong J."/>
            <person name="Zhou Z."/>
            <person name="Huo F."/>
            <person name="Miao W."/>
            <person name="Ran C."/>
            <person name="Liu Y."/>
            <person name="Zhang J."/>
            <person name="Feng J."/>
            <person name="Wang M."/>
            <person name="Wang M."/>
            <person name="Wang L."/>
            <person name="Yao B."/>
        </authorList>
    </citation>
    <scope>NUCLEOTIDE SEQUENCE [LARGE SCALE GENOMIC DNA]</scope>
    <source>
        <strain evidence="3">Wuqing</strain>
    </source>
</reference>
<dbReference type="AlphaFoldDB" id="A0A0C2N4F4"/>
<evidence type="ECO:0000313" key="3">
    <source>
        <dbReference type="EMBL" id="KII71220.1"/>
    </source>
</evidence>
<keyword evidence="2" id="KW-0812">Transmembrane</keyword>
<gene>
    <name evidence="3" type="ORF">RF11_09245</name>
</gene>
<comment type="caution">
    <text evidence="3">The sequence shown here is derived from an EMBL/GenBank/DDBJ whole genome shotgun (WGS) entry which is preliminary data.</text>
</comment>
<name>A0A0C2N4F4_THEKT</name>
<organism evidence="3 4">
    <name type="scientific">Thelohanellus kitauei</name>
    <name type="common">Myxosporean</name>
    <dbReference type="NCBI Taxonomy" id="669202"/>
    <lineage>
        <taxon>Eukaryota</taxon>
        <taxon>Metazoa</taxon>
        <taxon>Cnidaria</taxon>
        <taxon>Myxozoa</taxon>
        <taxon>Myxosporea</taxon>
        <taxon>Bivalvulida</taxon>
        <taxon>Platysporina</taxon>
        <taxon>Myxobolidae</taxon>
        <taxon>Thelohanellus</taxon>
    </lineage>
</organism>
<keyword evidence="2" id="KW-1133">Transmembrane helix</keyword>
<dbReference type="EMBL" id="JWZT01001836">
    <property type="protein sequence ID" value="KII71220.1"/>
    <property type="molecule type" value="Genomic_DNA"/>
</dbReference>